<evidence type="ECO:0000256" key="3">
    <source>
        <dbReference type="ARBA" id="ARBA00023163"/>
    </source>
</evidence>
<feature type="compositionally biased region" description="Basic and acidic residues" evidence="4">
    <location>
        <begin position="259"/>
        <end position="270"/>
    </location>
</feature>
<dbReference type="GO" id="GO:0003677">
    <property type="term" value="F:DNA binding"/>
    <property type="evidence" value="ECO:0007669"/>
    <property type="project" value="UniProtKB-KW"/>
</dbReference>
<dbReference type="SMART" id="SM00895">
    <property type="entry name" value="FCD"/>
    <property type="match status" value="1"/>
</dbReference>
<dbReference type="SUPFAM" id="SSF46785">
    <property type="entry name" value="Winged helix' DNA-binding domain"/>
    <property type="match status" value="1"/>
</dbReference>
<dbReference type="SUPFAM" id="SSF48008">
    <property type="entry name" value="GntR ligand-binding domain-like"/>
    <property type="match status" value="1"/>
</dbReference>
<protein>
    <submittedName>
        <fullName evidence="6">FadR family transcriptional regulator</fullName>
    </submittedName>
</protein>
<keyword evidence="1" id="KW-0805">Transcription regulation</keyword>
<dbReference type="RefSeq" id="WP_168887137.1">
    <property type="nucleotide sequence ID" value="NZ_JABAHY010000004.1"/>
</dbReference>
<dbReference type="Gene3D" id="1.20.120.530">
    <property type="entry name" value="GntR ligand-binding domain-like"/>
    <property type="match status" value="1"/>
</dbReference>
<dbReference type="InterPro" id="IPR008920">
    <property type="entry name" value="TF_FadR/GntR_C"/>
</dbReference>
<keyword evidence="3" id="KW-0804">Transcription</keyword>
<feature type="region of interest" description="Disordered" evidence="4">
    <location>
        <begin position="86"/>
        <end position="111"/>
    </location>
</feature>
<evidence type="ECO:0000313" key="7">
    <source>
        <dbReference type="Proteomes" id="UP000523139"/>
    </source>
</evidence>
<dbReference type="GO" id="GO:0003700">
    <property type="term" value="F:DNA-binding transcription factor activity"/>
    <property type="evidence" value="ECO:0007669"/>
    <property type="project" value="InterPro"/>
</dbReference>
<evidence type="ECO:0000256" key="4">
    <source>
        <dbReference type="SAM" id="MobiDB-lite"/>
    </source>
</evidence>
<evidence type="ECO:0000259" key="5">
    <source>
        <dbReference type="PROSITE" id="PS50949"/>
    </source>
</evidence>
<dbReference type="AlphaFoldDB" id="A0A7X8TIZ3"/>
<dbReference type="InterPro" id="IPR000524">
    <property type="entry name" value="Tscrpt_reg_HTH_GntR"/>
</dbReference>
<dbReference type="Pfam" id="PF07729">
    <property type="entry name" value="FCD"/>
    <property type="match status" value="1"/>
</dbReference>
<dbReference type="CDD" id="cd07377">
    <property type="entry name" value="WHTH_GntR"/>
    <property type="match status" value="1"/>
</dbReference>
<comment type="caution">
    <text evidence="6">The sequence shown here is derived from an EMBL/GenBank/DDBJ whole genome shotgun (WGS) entry which is preliminary data.</text>
</comment>
<dbReference type="InterPro" id="IPR011711">
    <property type="entry name" value="GntR_C"/>
</dbReference>
<dbReference type="InterPro" id="IPR036388">
    <property type="entry name" value="WH-like_DNA-bd_sf"/>
</dbReference>
<dbReference type="Pfam" id="PF00392">
    <property type="entry name" value="GntR"/>
    <property type="match status" value="1"/>
</dbReference>
<accession>A0A7X8TIZ3</accession>
<dbReference type="Proteomes" id="UP000523139">
    <property type="component" value="Unassembled WGS sequence"/>
</dbReference>
<organism evidence="6 7">
    <name type="scientific">Nesterenkonia sedimenti</name>
    <dbReference type="NCBI Taxonomy" id="1463632"/>
    <lineage>
        <taxon>Bacteria</taxon>
        <taxon>Bacillati</taxon>
        <taxon>Actinomycetota</taxon>
        <taxon>Actinomycetes</taxon>
        <taxon>Micrococcales</taxon>
        <taxon>Micrococcaceae</taxon>
        <taxon>Nesterenkonia</taxon>
    </lineage>
</organism>
<reference evidence="6 7" key="1">
    <citation type="submission" date="2020-04" db="EMBL/GenBank/DDBJ databases">
        <title>Nesterenkonia sp. nov., isolated from marine sediment.</title>
        <authorList>
            <person name="Zhang G."/>
        </authorList>
    </citation>
    <scope>NUCLEOTIDE SEQUENCE [LARGE SCALE GENOMIC DNA]</scope>
    <source>
        <strain evidence="6 7">MY13</strain>
    </source>
</reference>
<dbReference type="Gene3D" id="1.10.10.10">
    <property type="entry name" value="Winged helix-like DNA-binding domain superfamily/Winged helix DNA-binding domain"/>
    <property type="match status" value="1"/>
</dbReference>
<keyword evidence="2" id="KW-0238">DNA-binding</keyword>
<dbReference type="InterPro" id="IPR036390">
    <property type="entry name" value="WH_DNA-bd_sf"/>
</dbReference>
<proteinExistence type="predicted"/>
<feature type="compositionally biased region" description="Polar residues" evidence="4">
    <location>
        <begin position="249"/>
        <end position="258"/>
    </location>
</feature>
<dbReference type="EMBL" id="JABAHY010000004">
    <property type="protein sequence ID" value="NLS09650.1"/>
    <property type="molecule type" value="Genomic_DNA"/>
</dbReference>
<dbReference type="PANTHER" id="PTHR43537">
    <property type="entry name" value="TRANSCRIPTIONAL REGULATOR, GNTR FAMILY"/>
    <property type="match status" value="1"/>
</dbReference>
<keyword evidence="7" id="KW-1185">Reference proteome</keyword>
<feature type="region of interest" description="Disordered" evidence="4">
    <location>
        <begin position="246"/>
        <end position="270"/>
    </location>
</feature>
<sequence length="270" mass="29459">MATSAGPPVSVGPLLGPVRSGNAFEETMARMLQLIRLGSIPVGERLPSERELAEQLGVSRSTLRQAIAELQSAGYLEVRRGRYGGTFVRNPEPNPVQEQSREPAPRPDPEDLEDALEFRAVVEIAAAERAAAAELTQRQIHALQETVAQSAEADHYSYRRLDSRLHLLIAEFSGVPSLLRAVADVRTRINDLLDMIPLLQVNLDHSEDQHRVLVSAIIDGDVQRAKEIAAEHIAGTESLLRGFLGEASTEAQKGTKTHQATENREDADAG</sequence>
<feature type="compositionally biased region" description="Basic and acidic residues" evidence="4">
    <location>
        <begin position="99"/>
        <end position="109"/>
    </location>
</feature>
<gene>
    <name evidence="6" type="ORF">HGQ17_06450</name>
</gene>
<dbReference type="PROSITE" id="PS50949">
    <property type="entry name" value="HTH_GNTR"/>
    <property type="match status" value="1"/>
</dbReference>
<dbReference type="SMART" id="SM00345">
    <property type="entry name" value="HTH_GNTR"/>
    <property type="match status" value="1"/>
</dbReference>
<name>A0A7X8TIZ3_9MICC</name>
<evidence type="ECO:0000256" key="1">
    <source>
        <dbReference type="ARBA" id="ARBA00023015"/>
    </source>
</evidence>
<feature type="domain" description="HTH gntR-type" evidence="5">
    <location>
        <begin position="21"/>
        <end position="91"/>
    </location>
</feature>
<evidence type="ECO:0000313" key="6">
    <source>
        <dbReference type="EMBL" id="NLS09650.1"/>
    </source>
</evidence>
<dbReference type="PRINTS" id="PR00035">
    <property type="entry name" value="HTHGNTR"/>
</dbReference>
<evidence type="ECO:0000256" key="2">
    <source>
        <dbReference type="ARBA" id="ARBA00023125"/>
    </source>
</evidence>
<dbReference type="PANTHER" id="PTHR43537:SF24">
    <property type="entry name" value="GLUCONATE OPERON TRANSCRIPTIONAL REPRESSOR"/>
    <property type="match status" value="1"/>
</dbReference>